<dbReference type="PANTHER" id="PTHR33393">
    <property type="entry name" value="POLYGLUTAMINE SYNTHESIS ACCESSORY PROTEIN RV0574C-RELATED"/>
    <property type="match status" value="1"/>
</dbReference>
<dbReference type="InterPro" id="IPR019079">
    <property type="entry name" value="Capsule_synth_CapA"/>
</dbReference>
<dbReference type="InterPro" id="IPR052169">
    <property type="entry name" value="CW_Biosynth-Accessory"/>
</dbReference>
<sequence>MPTVQKNPENILTASFVGDIMFGRNVEKVTDRYGKEHLFRYAKPYFDVSDYVTGNFEHPIASDKEQAAQKNIHLKTDEDSVQALKDLNFSVLNFANNHAADYGEKGLNNTINAFEQNGMDYTGAGRNLQDAKQNISYKKVNGVKIATLGFYRCVWERFQSNESPGGYSASRSIYLYSDDFAGC</sequence>
<gene>
    <name evidence="3" type="ORF">BsIDN1_63670</name>
</gene>
<evidence type="ECO:0000259" key="2">
    <source>
        <dbReference type="SMART" id="SM00854"/>
    </source>
</evidence>
<comment type="similarity">
    <text evidence="1">Belongs to the CapA family.</text>
</comment>
<evidence type="ECO:0000313" key="4">
    <source>
        <dbReference type="Proteomes" id="UP000464658"/>
    </source>
</evidence>
<dbReference type="PANTHER" id="PTHR33393:SF13">
    <property type="entry name" value="PGA BIOSYNTHESIS PROTEIN CAPA"/>
    <property type="match status" value="1"/>
</dbReference>
<evidence type="ECO:0000256" key="1">
    <source>
        <dbReference type="ARBA" id="ARBA00005662"/>
    </source>
</evidence>
<name>A0A5S9MLE7_BACIA</name>
<dbReference type="SMART" id="SM00854">
    <property type="entry name" value="PGA_cap"/>
    <property type="match status" value="1"/>
</dbReference>
<dbReference type="SUPFAM" id="SSF56300">
    <property type="entry name" value="Metallo-dependent phosphatases"/>
    <property type="match status" value="1"/>
</dbReference>
<dbReference type="InterPro" id="IPR029052">
    <property type="entry name" value="Metallo-depent_PP-like"/>
</dbReference>
<dbReference type="Proteomes" id="UP000464658">
    <property type="component" value="Chromosome"/>
</dbReference>
<reference evidence="3 4" key="1">
    <citation type="submission" date="2019-12" db="EMBL/GenBank/DDBJ databases">
        <title>Full genome sequence of a Bacillus safensis strain isolated from commercially available natto in Indonesia.</title>
        <authorList>
            <person name="Yoshida M."/>
            <person name="Uomi M."/>
            <person name="Waturangi D."/>
            <person name="Ekaputri J.J."/>
            <person name="Setiamarga D.H.E."/>
        </authorList>
    </citation>
    <scope>NUCLEOTIDE SEQUENCE [LARGE SCALE GENOMIC DNA]</scope>
    <source>
        <strain evidence="3 4">IDN1</strain>
    </source>
</reference>
<dbReference type="Pfam" id="PF09587">
    <property type="entry name" value="PGA_cap"/>
    <property type="match status" value="1"/>
</dbReference>
<dbReference type="EMBL" id="AP021906">
    <property type="protein sequence ID" value="BBP92749.1"/>
    <property type="molecule type" value="Genomic_DNA"/>
</dbReference>
<accession>A0A5S9MLE7</accession>
<proteinExistence type="inferred from homology"/>
<feature type="domain" description="Capsule synthesis protein CapA" evidence="2">
    <location>
        <begin position="13"/>
        <end position="179"/>
    </location>
</feature>
<protein>
    <recommendedName>
        <fullName evidence="2">Capsule synthesis protein CapA domain-containing protein</fullName>
    </recommendedName>
</protein>
<dbReference type="Gene3D" id="3.60.21.10">
    <property type="match status" value="1"/>
</dbReference>
<evidence type="ECO:0000313" key="3">
    <source>
        <dbReference type="EMBL" id="BBP92749.1"/>
    </source>
</evidence>
<organism evidence="3 4">
    <name type="scientific">Bacillus safensis</name>
    <dbReference type="NCBI Taxonomy" id="561879"/>
    <lineage>
        <taxon>Bacteria</taxon>
        <taxon>Bacillati</taxon>
        <taxon>Bacillota</taxon>
        <taxon>Bacilli</taxon>
        <taxon>Bacillales</taxon>
        <taxon>Bacillaceae</taxon>
        <taxon>Bacillus</taxon>
    </lineage>
</organism>
<dbReference type="AlphaFoldDB" id="A0A5S9MLE7"/>